<proteinExistence type="predicted"/>
<dbReference type="InterPro" id="IPR004616">
    <property type="entry name" value="Leu/Phe-tRNA_Trfase"/>
</dbReference>
<keyword evidence="1" id="KW-0963">Cytoplasm</keyword>
<evidence type="ECO:0000256" key="3">
    <source>
        <dbReference type="ARBA" id="ARBA00023315"/>
    </source>
</evidence>
<evidence type="ECO:0000256" key="2">
    <source>
        <dbReference type="ARBA" id="ARBA00022679"/>
    </source>
</evidence>
<dbReference type="InterPro" id="IPR016181">
    <property type="entry name" value="Acyl_CoA_acyltransferase"/>
</dbReference>
<keyword evidence="5" id="KW-1185">Reference proteome</keyword>
<dbReference type="Pfam" id="PF03588">
    <property type="entry name" value="Leu_Phe_trans"/>
    <property type="match status" value="1"/>
</dbReference>
<dbReference type="Proteomes" id="UP000760545">
    <property type="component" value="Unassembled WGS sequence"/>
</dbReference>
<gene>
    <name evidence="4" type="ORF">HC176_19085</name>
</gene>
<name>A0ABX1DHM8_9FLAO</name>
<dbReference type="GO" id="GO:0016740">
    <property type="term" value="F:transferase activity"/>
    <property type="evidence" value="ECO:0007669"/>
    <property type="project" value="UniProtKB-KW"/>
</dbReference>
<dbReference type="EMBL" id="JAAVJS010000805">
    <property type="protein sequence ID" value="NJX17577.1"/>
    <property type="molecule type" value="Genomic_DNA"/>
</dbReference>
<reference evidence="4 5" key="1">
    <citation type="submission" date="2020-03" db="EMBL/GenBank/DDBJ databases">
        <title>Tamlana sp. nov, isolated from XXX.</title>
        <authorList>
            <person name="Cao W.R."/>
        </authorList>
    </citation>
    <scope>NUCLEOTIDE SEQUENCE [LARGE SCALE GENOMIC DNA]</scope>
    <source>
        <strain evidence="4 5">HST1-43</strain>
    </source>
</reference>
<feature type="non-terminal residue" evidence="4">
    <location>
        <position position="1"/>
    </location>
</feature>
<sequence length="39" mass="4551">QKLQKEDLKVIDCQIYTPHLKSLGAEEISRTEFLKFLTS</sequence>
<evidence type="ECO:0000313" key="4">
    <source>
        <dbReference type="EMBL" id="NJX17577.1"/>
    </source>
</evidence>
<dbReference type="InterPro" id="IPR042203">
    <property type="entry name" value="Leu/Phe-tRNA_Trfase_C"/>
</dbReference>
<keyword evidence="3" id="KW-0012">Acyltransferase</keyword>
<dbReference type="Gene3D" id="3.40.630.70">
    <property type="entry name" value="Leucyl/phenylalanyl-tRNA-protein transferase, C-terminal domain"/>
    <property type="match status" value="1"/>
</dbReference>
<accession>A0ABX1DHM8</accession>
<comment type="caution">
    <text evidence="4">The sequence shown here is derived from an EMBL/GenBank/DDBJ whole genome shotgun (WGS) entry which is preliminary data.</text>
</comment>
<evidence type="ECO:0000256" key="1">
    <source>
        <dbReference type="ARBA" id="ARBA00022490"/>
    </source>
</evidence>
<keyword evidence="2 4" id="KW-0808">Transferase</keyword>
<evidence type="ECO:0000313" key="5">
    <source>
        <dbReference type="Proteomes" id="UP000760545"/>
    </source>
</evidence>
<protein>
    <submittedName>
        <fullName evidence="4">Leucyl/phenylalanyl-tRNA--protein transferase</fullName>
    </submittedName>
</protein>
<dbReference type="SUPFAM" id="SSF55729">
    <property type="entry name" value="Acyl-CoA N-acyltransferases (Nat)"/>
    <property type="match status" value="1"/>
</dbReference>
<organism evidence="4 5">
    <name type="scientific">Tamlana crocina</name>
    <dbReference type="NCBI Taxonomy" id="393006"/>
    <lineage>
        <taxon>Bacteria</taxon>
        <taxon>Pseudomonadati</taxon>
        <taxon>Bacteroidota</taxon>
        <taxon>Flavobacteriia</taxon>
        <taxon>Flavobacteriales</taxon>
        <taxon>Flavobacteriaceae</taxon>
        <taxon>Tamlana</taxon>
    </lineage>
</organism>